<dbReference type="STRING" id="1122991.GCA_000613445_01926"/>
<dbReference type="InterPro" id="IPR020845">
    <property type="entry name" value="AMP-binding_CS"/>
</dbReference>
<dbReference type="Pfam" id="PF23562">
    <property type="entry name" value="AMP-binding_C_3"/>
    <property type="match status" value="1"/>
</dbReference>
<accession>A0A318HT54</accession>
<evidence type="ECO:0000256" key="2">
    <source>
        <dbReference type="ARBA" id="ARBA00022840"/>
    </source>
</evidence>
<dbReference type="EMBL" id="QJJX01000019">
    <property type="protein sequence ID" value="PXX21442.1"/>
    <property type="molecule type" value="Genomic_DNA"/>
</dbReference>
<comment type="caution">
    <text evidence="5">The sequence shown here is derived from an EMBL/GenBank/DDBJ whole genome shotgun (WGS) entry which is preliminary data.</text>
</comment>
<dbReference type="InterPro" id="IPR042099">
    <property type="entry name" value="ANL_N_sf"/>
</dbReference>
<dbReference type="PANTHER" id="PTHR43272:SF33">
    <property type="entry name" value="AMP-BINDING DOMAIN-CONTAINING PROTEIN-RELATED"/>
    <property type="match status" value="1"/>
</dbReference>
<dbReference type="InterPro" id="IPR045851">
    <property type="entry name" value="AMP-bd_C_sf"/>
</dbReference>
<dbReference type="AlphaFoldDB" id="A0A318HT54"/>
<reference evidence="5 6" key="1">
    <citation type="submission" date="2018-05" db="EMBL/GenBank/DDBJ databases">
        <title>Genomic Encyclopedia of Type Strains, Phase I: the one thousand microbial genomes (KMG-I) project.</title>
        <authorList>
            <person name="Kyrpides N."/>
        </authorList>
    </citation>
    <scope>NUCLEOTIDE SEQUENCE [LARGE SCALE GENOMIC DNA]</scope>
    <source>
        <strain evidence="5 6">DSM 15611</strain>
    </source>
</reference>
<dbReference type="OrthoDB" id="9778383at2"/>
<dbReference type="Pfam" id="PF00501">
    <property type="entry name" value="AMP-binding"/>
    <property type="match status" value="1"/>
</dbReference>
<evidence type="ECO:0000256" key="3">
    <source>
        <dbReference type="ARBA" id="ARBA00024484"/>
    </source>
</evidence>
<dbReference type="Gene3D" id="3.40.50.12780">
    <property type="entry name" value="N-terminal domain of ligase-like"/>
    <property type="match status" value="1"/>
</dbReference>
<dbReference type="SUPFAM" id="SSF56801">
    <property type="entry name" value="Acetyl-CoA synthetase-like"/>
    <property type="match status" value="1"/>
</dbReference>
<proteinExistence type="predicted"/>
<keyword evidence="2" id="KW-0067">ATP-binding</keyword>
<dbReference type="PROSITE" id="PS00455">
    <property type="entry name" value="AMP_BINDING"/>
    <property type="match status" value="1"/>
</dbReference>
<evidence type="ECO:0000313" key="6">
    <source>
        <dbReference type="Proteomes" id="UP000248314"/>
    </source>
</evidence>
<dbReference type="GO" id="GO:0004467">
    <property type="term" value="F:long-chain fatty acid-CoA ligase activity"/>
    <property type="evidence" value="ECO:0007669"/>
    <property type="project" value="UniProtKB-EC"/>
</dbReference>
<keyword evidence="6" id="KW-1185">Reference proteome</keyword>
<evidence type="ECO:0000259" key="4">
    <source>
        <dbReference type="Pfam" id="PF00501"/>
    </source>
</evidence>
<sequence length="554" mass="61925">MKKTPSFNAYIEKSIKNHWNLNALTDYKGKTLQYQDVARKIEKLHILFENGGIAKGDKIALCARNSSHWAVAYFAILTYGAVVVPVQSEFTPEQIYNIVNHSESKLLFVGDTIAANITIETMPIVEAIVYLPDFSLRACKSEKLTFAREHLNELFGKKYPKYFRKEHVAYHLDESKELAIINYTSGTTGFSKGVMLPYRALWGNLDFMMHDLAPHVPAGSNILSILPMAHMYGQMFELVLSFCVGAHNYILTRQPSPSLIIEALAEVKPAIVSSVPLTIDKIIRKRIFPQVQNSRIKLLSSMPVIGKKVKNSLCQMVRDLLGGNIYEVIVGGASLNKEIEDFLTDIGFPITVVYGATEAAPVITFTDKSQFASGSCGLPLSHLEVKIDSTDPQNVPGEIVARGINIMQGYYKNEEATRQVLDEEGWYHTGDLATMAADGHIYIRGRIKNMLLGSNGQNVFPEEIEDKLNSMSLVNESLVVQKGDKLVGLVFPDQDEVASLDLSTEELEGIMEQNRRDLNALLPSYCHLSAIKLHDSEFEKTPKKSIKRFLYQNV</sequence>
<dbReference type="GO" id="GO:0005524">
    <property type="term" value="F:ATP binding"/>
    <property type="evidence" value="ECO:0007669"/>
    <property type="project" value="UniProtKB-KW"/>
</dbReference>
<dbReference type="PANTHER" id="PTHR43272">
    <property type="entry name" value="LONG-CHAIN-FATTY-ACID--COA LIGASE"/>
    <property type="match status" value="1"/>
</dbReference>
<name>A0A318HT54_9BACT</name>
<comment type="catalytic activity">
    <reaction evidence="3">
        <text>a long-chain fatty acid + ATP + CoA = a long-chain fatty acyl-CoA + AMP + diphosphate</text>
        <dbReference type="Rhea" id="RHEA:15421"/>
        <dbReference type="ChEBI" id="CHEBI:30616"/>
        <dbReference type="ChEBI" id="CHEBI:33019"/>
        <dbReference type="ChEBI" id="CHEBI:57287"/>
        <dbReference type="ChEBI" id="CHEBI:57560"/>
        <dbReference type="ChEBI" id="CHEBI:83139"/>
        <dbReference type="ChEBI" id="CHEBI:456215"/>
        <dbReference type="EC" id="6.2.1.3"/>
    </reaction>
    <physiologicalReaction direction="left-to-right" evidence="3">
        <dbReference type="Rhea" id="RHEA:15422"/>
    </physiologicalReaction>
</comment>
<keyword evidence="1" id="KW-0547">Nucleotide-binding</keyword>
<dbReference type="InterPro" id="IPR000873">
    <property type="entry name" value="AMP-dep_synth/lig_dom"/>
</dbReference>
<evidence type="ECO:0000256" key="1">
    <source>
        <dbReference type="ARBA" id="ARBA00022741"/>
    </source>
</evidence>
<dbReference type="Gene3D" id="3.30.300.30">
    <property type="match status" value="1"/>
</dbReference>
<evidence type="ECO:0000313" key="5">
    <source>
        <dbReference type="EMBL" id="PXX21442.1"/>
    </source>
</evidence>
<dbReference type="Proteomes" id="UP000248314">
    <property type="component" value="Unassembled WGS sequence"/>
</dbReference>
<gene>
    <name evidence="5" type="ORF">EJ73_01723</name>
</gene>
<organism evidence="5 6">
    <name type="scientific">Hoylesella shahii DSM 15611 = JCM 12083</name>
    <dbReference type="NCBI Taxonomy" id="1122991"/>
    <lineage>
        <taxon>Bacteria</taxon>
        <taxon>Pseudomonadati</taxon>
        <taxon>Bacteroidota</taxon>
        <taxon>Bacteroidia</taxon>
        <taxon>Bacteroidales</taxon>
        <taxon>Prevotellaceae</taxon>
        <taxon>Hoylesella</taxon>
    </lineage>
</organism>
<protein>
    <submittedName>
        <fullName evidence="5">Long-chain acyl-CoA synthetase</fullName>
    </submittedName>
</protein>
<dbReference type="GO" id="GO:0016020">
    <property type="term" value="C:membrane"/>
    <property type="evidence" value="ECO:0007669"/>
    <property type="project" value="TreeGrafter"/>
</dbReference>
<feature type="domain" description="AMP-dependent synthetase/ligase" evidence="4">
    <location>
        <begin position="13"/>
        <end position="411"/>
    </location>
</feature>
<dbReference type="RefSeq" id="WP_025815962.1">
    <property type="nucleotide sequence ID" value="NZ_BAIZ01000015.1"/>
</dbReference>